<dbReference type="SUPFAM" id="SSF57716">
    <property type="entry name" value="Glucocorticoid receptor-like (DNA-binding domain)"/>
    <property type="match status" value="1"/>
</dbReference>
<reference evidence="8 9" key="1">
    <citation type="submission" date="2024-05" db="EMBL/GenBank/DDBJ databases">
        <authorList>
            <person name="Wallberg A."/>
        </authorList>
    </citation>
    <scope>NUCLEOTIDE SEQUENCE [LARGE SCALE GENOMIC DNA]</scope>
</reference>
<feature type="non-terminal residue" evidence="8">
    <location>
        <position position="1"/>
    </location>
</feature>
<evidence type="ECO:0000256" key="4">
    <source>
        <dbReference type="ARBA" id="ARBA00023125"/>
    </source>
</evidence>
<dbReference type="Pfam" id="PF05485">
    <property type="entry name" value="THAP"/>
    <property type="match status" value="1"/>
</dbReference>
<sequence length="245" mass="27960">FPKDPEKRKIWVRNMRKVNWTLTINSRLCSDHFLEKDIYRIGQVVTLRENVAPTRFKAFPKHLKKVKKLRKPPAKRNLPETSKQNEDFNLSIEGIVKVHGSKQPIKVNLPPTKPILLKKSIPNGYLKEIFEGSVTCHGPKKTIKVHIPLTKSIVPEISDPKDLNENIEDSLKSRGHKQTIVPGLSQLNKAFNRDIEGCLKKSCGSICSAYGCKKRSGKKAGERSDSEGSEDDESYLKRQFPRTWH</sequence>
<keyword evidence="1" id="KW-0479">Metal-binding</keyword>
<keyword evidence="2 5" id="KW-0863">Zinc-finger</keyword>
<evidence type="ECO:0000256" key="5">
    <source>
        <dbReference type="PROSITE-ProRule" id="PRU00309"/>
    </source>
</evidence>
<proteinExistence type="predicted"/>
<dbReference type="AlphaFoldDB" id="A0AAV2R5I3"/>
<feature type="non-terminal residue" evidence="8">
    <location>
        <position position="245"/>
    </location>
</feature>
<dbReference type="InterPro" id="IPR026521">
    <property type="entry name" value="THAP2"/>
</dbReference>
<gene>
    <name evidence="8" type="ORF">MNOR_LOCUS19800</name>
</gene>
<accession>A0AAV2R5I3</accession>
<feature type="domain" description="THAP-type" evidence="7">
    <location>
        <begin position="1"/>
        <end position="56"/>
    </location>
</feature>
<evidence type="ECO:0000256" key="1">
    <source>
        <dbReference type="ARBA" id="ARBA00022723"/>
    </source>
</evidence>
<organism evidence="8 9">
    <name type="scientific">Meganyctiphanes norvegica</name>
    <name type="common">Northern krill</name>
    <name type="synonym">Thysanopoda norvegica</name>
    <dbReference type="NCBI Taxonomy" id="48144"/>
    <lineage>
        <taxon>Eukaryota</taxon>
        <taxon>Metazoa</taxon>
        <taxon>Ecdysozoa</taxon>
        <taxon>Arthropoda</taxon>
        <taxon>Crustacea</taxon>
        <taxon>Multicrustacea</taxon>
        <taxon>Malacostraca</taxon>
        <taxon>Eumalacostraca</taxon>
        <taxon>Eucarida</taxon>
        <taxon>Euphausiacea</taxon>
        <taxon>Euphausiidae</taxon>
        <taxon>Meganyctiphanes</taxon>
    </lineage>
</organism>
<dbReference type="Proteomes" id="UP001497623">
    <property type="component" value="Unassembled WGS sequence"/>
</dbReference>
<dbReference type="EMBL" id="CAXKWB010014923">
    <property type="protein sequence ID" value="CAL4112136.1"/>
    <property type="molecule type" value="Genomic_DNA"/>
</dbReference>
<dbReference type="Gene3D" id="6.20.210.20">
    <property type="entry name" value="THAP domain"/>
    <property type="match status" value="1"/>
</dbReference>
<evidence type="ECO:0000256" key="3">
    <source>
        <dbReference type="ARBA" id="ARBA00022833"/>
    </source>
</evidence>
<evidence type="ECO:0000313" key="8">
    <source>
        <dbReference type="EMBL" id="CAL4112136.1"/>
    </source>
</evidence>
<keyword evidence="9" id="KW-1185">Reference proteome</keyword>
<evidence type="ECO:0000256" key="2">
    <source>
        <dbReference type="ARBA" id="ARBA00022771"/>
    </source>
</evidence>
<feature type="region of interest" description="Disordered" evidence="6">
    <location>
        <begin position="212"/>
        <end position="245"/>
    </location>
</feature>
<evidence type="ECO:0000259" key="7">
    <source>
        <dbReference type="PROSITE" id="PS50950"/>
    </source>
</evidence>
<comment type="caution">
    <text evidence="8">The sequence shown here is derived from an EMBL/GenBank/DDBJ whole genome shotgun (WGS) entry which is preliminary data.</text>
</comment>
<keyword evidence="4 5" id="KW-0238">DNA-binding</keyword>
<evidence type="ECO:0000256" key="6">
    <source>
        <dbReference type="SAM" id="MobiDB-lite"/>
    </source>
</evidence>
<evidence type="ECO:0000313" key="9">
    <source>
        <dbReference type="Proteomes" id="UP001497623"/>
    </source>
</evidence>
<name>A0AAV2R5I3_MEGNR</name>
<dbReference type="GO" id="GO:0008270">
    <property type="term" value="F:zinc ion binding"/>
    <property type="evidence" value="ECO:0007669"/>
    <property type="project" value="UniProtKB-KW"/>
</dbReference>
<dbReference type="PANTHER" id="PTHR47696:SF1">
    <property type="entry name" value="THAP DOMAIN-CONTAINING PROTEIN 2"/>
    <property type="match status" value="1"/>
</dbReference>
<dbReference type="GO" id="GO:0003677">
    <property type="term" value="F:DNA binding"/>
    <property type="evidence" value="ECO:0007669"/>
    <property type="project" value="UniProtKB-UniRule"/>
</dbReference>
<dbReference type="PANTHER" id="PTHR47696">
    <property type="entry name" value="THAP DOMAIN-CONTAINING PROTEIN 2"/>
    <property type="match status" value="1"/>
</dbReference>
<keyword evidence="3" id="KW-0862">Zinc</keyword>
<protein>
    <recommendedName>
        <fullName evidence="7">THAP-type domain-containing protein</fullName>
    </recommendedName>
</protein>
<dbReference type="InterPro" id="IPR038441">
    <property type="entry name" value="THAP_Znf_sf"/>
</dbReference>
<dbReference type="PROSITE" id="PS50950">
    <property type="entry name" value="ZF_THAP"/>
    <property type="match status" value="1"/>
</dbReference>
<dbReference type="InterPro" id="IPR006612">
    <property type="entry name" value="THAP_Znf"/>
</dbReference>